<comment type="caution">
    <text evidence="2">The sequence shown here is derived from an EMBL/GenBank/DDBJ whole genome shotgun (WGS) entry which is preliminary data.</text>
</comment>
<sequence length="277" mass="31468">MVDNRLKTELKLAFLGRHGKATPYNNKMCARQSMHGIEMGPSPTQRDTFKNSHDLRVSASNVQNRNKRSKQSRCEEKTTQLVGHSHGNVTTKHCADFEIHLHSNAIVLGSRWNNHIMKGQYPLSLSTEDFAWFKNKHPCLVTVRNQSPKANNYDVEELEIFVTVAVVQEPPKMGVTHWFMGSRWVACTWVHQHTPPHPLSPFHSASKPITFTFLKHLGKANTHFLFSYFLFAVLPDINYYNVSLILDSTVSVQSVGWDGSCSRSWLPVIITCALPKT</sequence>
<evidence type="ECO:0000256" key="1">
    <source>
        <dbReference type="SAM" id="MobiDB-lite"/>
    </source>
</evidence>
<proteinExistence type="predicted"/>
<protein>
    <submittedName>
        <fullName evidence="2">Uncharacterized protein</fullName>
    </submittedName>
</protein>
<accession>A0AAN9MBS8</accession>
<organism evidence="2 3">
    <name type="scientific">Canavalia gladiata</name>
    <name type="common">Sword bean</name>
    <name type="synonym">Dolichos gladiatus</name>
    <dbReference type="NCBI Taxonomy" id="3824"/>
    <lineage>
        <taxon>Eukaryota</taxon>
        <taxon>Viridiplantae</taxon>
        <taxon>Streptophyta</taxon>
        <taxon>Embryophyta</taxon>
        <taxon>Tracheophyta</taxon>
        <taxon>Spermatophyta</taxon>
        <taxon>Magnoliopsida</taxon>
        <taxon>eudicotyledons</taxon>
        <taxon>Gunneridae</taxon>
        <taxon>Pentapetalae</taxon>
        <taxon>rosids</taxon>
        <taxon>fabids</taxon>
        <taxon>Fabales</taxon>
        <taxon>Fabaceae</taxon>
        <taxon>Papilionoideae</taxon>
        <taxon>50 kb inversion clade</taxon>
        <taxon>NPAAA clade</taxon>
        <taxon>indigoferoid/millettioid clade</taxon>
        <taxon>Phaseoleae</taxon>
        <taxon>Canavalia</taxon>
    </lineage>
</organism>
<keyword evidence="3" id="KW-1185">Reference proteome</keyword>
<evidence type="ECO:0000313" key="2">
    <source>
        <dbReference type="EMBL" id="KAK7351930.1"/>
    </source>
</evidence>
<dbReference type="AlphaFoldDB" id="A0AAN9MBS8"/>
<name>A0AAN9MBS8_CANGL</name>
<gene>
    <name evidence="2" type="ORF">VNO77_11715</name>
</gene>
<reference evidence="2 3" key="1">
    <citation type="submission" date="2024-01" db="EMBL/GenBank/DDBJ databases">
        <title>The genomes of 5 underutilized Papilionoideae crops provide insights into root nodulation and disease resistanc.</title>
        <authorList>
            <person name="Jiang F."/>
        </authorList>
    </citation>
    <scope>NUCLEOTIDE SEQUENCE [LARGE SCALE GENOMIC DNA]</scope>
    <source>
        <strain evidence="2">LVBAO_FW01</strain>
        <tissue evidence="2">Leaves</tissue>
    </source>
</reference>
<dbReference type="EMBL" id="JAYMYQ010000002">
    <property type="protein sequence ID" value="KAK7351930.1"/>
    <property type="molecule type" value="Genomic_DNA"/>
</dbReference>
<dbReference type="Proteomes" id="UP001367508">
    <property type="component" value="Unassembled WGS sequence"/>
</dbReference>
<evidence type="ECO:0000313" key="3">
    <source>
        <dbReference type="Proteomes" id="UP001367508"/>
    </source>
</evidence>
<feature type="region of interest" description="Disordered" evidence="1">
    <location>
        <begin position="56"/>
        <end position="80"/>
    </location>
</feature>